<evidence type="ECO:0000313" key="3">
    <source>
        <dbReference type="Proteomes" id="UP001177670"/>
    </source>
</evidence>
<sequence length="95" mass="10640">FQRYLDVPTQRVHLSALVIEFRADFAAAERQKKRRSGKERCEESFRPGEEKEKGKGTGKGDRARGQPIFHAPCCRNAPAPCHSICSINSALSRPT</sequence>
<dbReference type="Proteomes" id="UP001177670">
    <property type="component" value="Unassembled WGS sequence"/>
</dbReference>
<evidence type="ECO:0000313" key="2">
    <source>
        <dbReference type="EMBL" id="KAK1134551.1"/>
    </source>
</evidence>
<comment type="caution">
    <text evidence="2">The sequence shown here is derived from an EMBL/GenBank/DDBJ whole genome shotgun (WGS) entry which is preliminary data.</text>
</comment>
<protein>
    <submittedName>
        <fullName evidence="2">Uncharacterized protein</fullName>
    </submittedName>
</protein>
<accession>A0AA40KVM1</accession>
<dbReference type="AlphaFoldDB" id="A0AA40KVM1"/>
<feature type="region of interest" description="Disordered" evidence="1">
    <location>
        <begin position="29"/>
        <end position="67"/>
    </location>
</feature>
<gene>
    <name evidence="2" type="ORF">K0M31_007333</name>
</gene>
<proteinExistence type="predicted"/>
<dbReference type="EMBL" id="JAHYIQ010000002">
    <property type="protein sequence ID" value="KAK1134551.1"/>
    <property type="molecule type" value="Genomic_DNA"/>
</dbReference>
<feature type="compositionally biased region" description="Basic and acidic residues" evidence="1">
    <location>
        <begin position="38"/>
        <end position="64"/>
    </location>
</feature>
<feature type="non-terminal residue" evidence="2">
    <location>
        <position position="1"/>
    </location>
</feature>
<organism evidence="2 3">
    <name type="scientific">Melipona bicolor</name>
    <dbReference type="NCBI Taxonomy" id="60889"/>
    <lineage>
        <taxon>Eukaryota</taxon>
        <taxon>Metazoa</taxon>
        <taxon>Ecdysozoa</taxon>
        <taxon>Arthropoda</taxon>
        <taxon>Hexapoda</taxon>
        <taxon>Insecta</taxon>
        <taxon>Pterygota</taxon>
        <taxon>Neoptera</taxon>
        <taxon>Endopterygota</taxon>
        <taxon>Hymenoptera</taxon>
        <taxon>Apocrita</taxon>
        <taxon>Aculeata</taxon>
        <taxon>Apoidea</taxon>
        <taxon>Anthophila</taxon>
        <taxon>Apidae</taxon>
        <taxon>Melipona</taxon>
    </lineage>
</organism>
<keyword evidence="3" id="KW-1185">Reference proteome</keyword>
<evidence type="ECO:0000256" key="1">
    <source>
        <dbReference type="SAM" id="MobiDB-lite"/>
    </source>
</evidence>
<reference evidence="2" key="1">
    <citation type="submission" date="2021-10" db="EMBL/GenBank/DDBJ databases">
        <title>Melipona bicolor Genome sequencing and assembly.</title>
        <authorList>
            <person name="Araujo N.S."/>
            <person name="Arias M.C."/>
        </authorList>
    </citation>
    <scope>NUCLEOTIDE SEQUENCE</scope>
    <source>
        <strain evidence="2">USP_2M_L1-L4_2017</strain>
        <tissue evidence="2">Whole body</tissue>
    </source>
</reference>
<name>A0AA40KVM1_9HYME</name>